<keyword evidence="3 5" id="KW-0378">Hydrolase</keyword>
<dbReference type="SUPFAM" id="SSF51338">
    <property type="entry name" value="Composite domain of metallo-dependent hydrolases"/>
    <property type="match status" value="1"/>
</dbReference>
<organism evidence="10 11">
    <name type="scientific">Sphaerotilus mobilis</name>
    <dbReference type="NCBI Taxonomy" id="47994"/>
    <lineage>
        <taxon>Bacteria</taxon>
        <taxon>Pseudomonadati</taxon>
        <taxon>Pseudomonadota</taxon>
        <taxon>Betaproteobacteria</taxon>
        <taxon>Burkholderiales</taxon>
        <taxon>Sphaerotilaceae</taxon>
        <taxon>Sphaerotilus</taxon>
    </lineage>
</organism>
<feature type="binding site" evidence="8">
    <location>
        <position position="192"/>
    </location>
    <ligand>
        <name>Zn(2+)</name>
        <dbReference type="ChEBI" id="CHEBI:29105"/>
    </ligand>
</feature>
<name>A0A4Q7LKX4_9BURK</name>
<dbReference type="GO" id="GO:0008448">
    <property type="term" value="F:N-acetylglucosamine-6-phosphate deacetylase activity"/>
    <property type="evidence" value="ECO:0007669"/>
    <property type="project" value="InterPro"/>
</dbReference>
<evidence type="ECO:0000256" key="2">
    <source>
        <dbReference type="ARBA" id="ARBA00022723"/>
    </source>
</evidence>
<comment type="cofactor">
    <cofactor evidence="8">
        <name>a divalent metal cation</name>
        <dbReference type="ChEBI" id="CHEBI:60240"/>
    </cofactor>
    <text evidence="8">Binds 1 divalent metal cation per subunit.</text>
</comment>
<evidence type="ECO:0000256" key="7">
    <source>
        <dbReference type="PIRSR" id="PIRSR038994-2"/>
    </source>
</evidence>
<evidence type="ECO:0000256" key="1">
    <source>
        <dbReference type="ARBA" id="ARBA00010716"/>
    </source>
</evidence>
<proteinExistence type="inferred from homology"/>
<dbReference type="PANTHER" id="PTHR11113:SF14">
    <property type="entry name" value="N-ACETYLGLUCOSAMINE-6-PHOSPHATE DEACETYLASE"/>
    <property type="match status" value="1"/>
</dbReference>
<comment type="caution">
    <text evidence="10">The sequence shown here is derived from an EMBL/GenBank/DDBJ whole genome shotgun (WGS) entry which is preliminary data.</text>
</comment>
<feature type="binding site" evidence="8">
    <location>
        <position position="213"/>
    </location>
    <ligand>
        <name>Zn(2+)</name>
        <dbReference type="ChEBI" id="CHEBI:29105"/>
    </ligand>
</feature>
<dbReference type="Gene3D" id="2.30.40.10">
    <property type="entry name" value="Urease, subunit C, domain 1"/>
    <property type="match status" value="1"/>
</dbReference>
<dbReference type="RefSeq" id="WP_130482114.1">
    <property type="nucleotide sequence ID" value="NZ_SGWV01000009.1"/>
</dbReference>
<dbReference type="InterPro" id="IPR011059">
    <property type="entry name" value="Metal-dep_hydrolase_composite"/>
</dbReference>
<evidence type="ECO:0000313" key="10">
    <source>
        <dbReference type="EMBL" id="RZS54793.1"/>
    </source>
</evidence>
<keyword evidence="2 8" id="KW-0479">Metal-binding</keyword>
<comment type="similarity">
    <text evidence="1 5">Belongs to the metallo-dependent hydrolases superfamily. NagA family.</text>
</comment>
<dbReference type="Gene3D" id="3.20.20.140">
    <property type="entry name" value="Metal-dependent hydrolases"/>
    <property type="match status" value="1"/>
</dbReference>
<dbReference type="GO" id="GO:0006046">
    <property type="term" value="P:N-acetylglucosamine catabolic process"/>
    <property type="evidence" value="ECO:0007669"/>
    <property type="project" value="TreeGrafter"/>
</dbReference>
<evidence type="ECO:0000256" key="3">
    <source>
        <dbReference type="ARBA" id="ARBA00022801"/>
    </source>
</evidence>
<dbReference type="InterPro" id="IPR003764">
    <property type="entry name" value="GlcNAc_6-P_deAcase"/>
</dbReference>
<feature type="domain" description="Amidohydrolase-related" evidence="9">
    <location>
        <begin position="48"/>
        <end position="371"/>
    </location>
</feature>
<dbReference type="CDD" id="cd00854">
    <property type="entry name" value="NagA"/>
    <property type="match status" value="1"/>
</dbReference>
<feature type="binding site" evidence="7">
    <location>
        <begin position="301"/>
        <end position="303"/>
    </location>
    <ligand>
        <name>substrate</name>
    </ligand>
</feature>
<gene>
    <name evidence="10" type="ORF">EV685_2277</name>
</gene>
<evidence type="ECO:0000256" key="8">
    <source>
        <dbReference type="PIRSR" id="PIRSR038994-3"/>
    </source>
</evidence>
<feature type="binding site" evidence="7">
    <location>
        <begin position="216"/>
        <end position="217"/>
    </location>
    <ligand>
        <name>substrate</name>
    </ligand>
</feature>
<protein>
    <submittedName>
        <fullName evidence="10">N-acetylglucosamine 6-phosphate deacetylase</fullName>
    </submittedName>
</protein>
<dbReference type="EMBL" id="SGWV01000009">
    <property type="protein sequence ID" value="RZS54793.1"/>
    <property type="molecule type" value="Genomic_DNA"/>
</dbReference>
<dbReference type="Proteomes" id="UP000293433">
    <property type="component" value="Unassembled WGS sequence"/>
</dbReference>
<dbReference type="AlphaFoldDB" id="A0A4Q7LKX4"/>
<dbReference type="SUPFAM" id="SSF51556">
    <property type="entry name" value="Metallo-dependent hydrolases"/>
    <property type="match status" value="1"/>
</dbReference>
<sequence>MSHALEHLDGDILTPGGLLRGRIAWRDGHIAAITGQPVDAPAGDAPLILPGFVDLHVHGGGGHDVMDGANHADAAAEIARCHARHGTTALLATTMTAPMDEIRAALIALAPHVRQRPAGGARILGVHLEGPYISPGRLGAQPDFARALTLAEVRELHALAPLVTITLAPEVDGHLDLIAALRAAGHRVQLGHSNARYEDGVAALRCGAVSFTHLFNAMSALHHREPGLVGAALAHAAHAEIIPDLLHVHPGAIHAARRAIPGLYCVSDATAATGMPDGDFRLGRHTVRKCEGGVRLADGTLAGSALTLDQALRNLVAIGLPLVEASMRVSTHAADLIGRPDLGRLAVGACADLVVLDPQPLTVQQVLIGGRTP</sequence>
<evidence type="ECO:0000256" key="6">
    <source>
        <dbReference type="PIRSR" id="PIRSR038994-1"/>
    </source>
</evidence>
<keyword evidence="4 5" id="KW-0119">Carbohydrate metabolism</keyword>
<dbReference type="OrthoDB" id="9776488at2"/>
<feature type="binding site" evidence="7">
    <location>
        <position position="224"/>
    </location>
    <ligand>
        <name>substrate</name>
    </ligand>
</feature>
<keyword evidence="11" id="KW-1185">Reference proteome</keyword>
<feature type="binding site" evidence="7">
    <location>
        <position position="247"/>
    </location>
    <ligand>
        <name>substrate</name>
    </ligand>
</feature>
<dbReference type="InterPro" id="IPR032466">
    <property type="entry name" value="Metal_Hydrolase"/>
</dbReference>
<accession>A0A4Q7LKX4</accession>
<dbReference type="InterPro" id="IPR006680">
    <property type="entry name" value="Amidohydro-rel"/>
</dbReference>
<feature type="active site" description="Proton donor/acceptor" evidence="6">
    <location>
        <position position="268"/>
    </location>
</feature>
<feature type="binding site" evidence="7">
    <location>
        <position position="140"/>
    </location>
    <ligand>
        <name>substrate</name>
    </ligand>
</feature>
<evidence type="ECO:0000259" key="9">
    <source>
        <dbReference type="Pfam" id="PF01979"/>
    </source>
</evidence>
<reference evidence="10 11" key="1">
    <citation type="submission" date="2019-02" db="EMBL/GenBank/DDBJ databases">
        <title>Genomic Encyclopedia of Type Strains, Phase IV (KMG-IV): sequencing the most valuable type-strain genomes for metagenomic binning, comparative biology and taxonomic classification.</title>
        <authorList>
            <person name="Goeker M."/>
        </authorList>
    </citation>
    <scope>NUCLEOTIDE SEQUENCE [LARGE SCALE GENOMIC DNA]</scope>
    <source>
        <strain evidence="10 11">DSM 10617</strain>
    </source>
</reference>
<evidence type="ECO:0000256" key="4">
    <source>
        <dbReference type="ARBA" id="ARBA00023277"/>
    </source>
</evidence>
<evidence type="ECO:0000313" key="11">
    <source>
        <dbReference type="Proteomes" id="UP000293433"/>
    </source>
</evidence>
<evidence type="ECO:0000256" key="5">
    <source>
        <dbReference type="PIRNR" id="PIRNR038994"/>
    </source>
</evidence>
<dbReference type="PIRSF" id="PIRSF038994">
    <property type="entry name" value="NagA"/>
    <property type="match status" value="1"/>
</dbReference>
<dbReference type="Pfam" id="PF01979">
    <property type="entry name" value="Amidohydro_1"/>
    <property type="match status" value="1"/>
</dbReference>
<dbReference type="GO" id="GO:0046872">
    <property type="term" value="F:metal ion binding"/>
    <property type="evidence" value="ECO:0007669"/>
    <property type="project" value="UniProtKB-KW"/>
</dbReference>
<dbReference type="PANTHER" id="PTHR11113">
    <property type="entry name" value="N-ACETYLGLUCOSAMINE-6-PHOSPHATE DEACETYLASE"/>
    <property type="match status" value="1"/>
</dbReference>
<feature type="binding site" evidence="8">
    <location>
        <position position="129"/>
    </location>
    <ligand>
        <name>Zn(2+)</name>
        <dbReference type="ChEBI" id="CHEBI:29105"/>
    </ligand>
</feature>
<dbReference type="NCBIfam" id="TIGR00221">
    <property type="entry name" value="nagA"/>
    <property type="match status" value="1"/>
</dbReference>